<keyword evidence="1" id="KW-0812">Transmembrane</keyword>
<keyword evidence="1" id="KW-1133">Transmembrane helix</keyword>
<evidence type="ECO:0000313" key="3">
    <source>
        <dbReference type="Proteomes" id="UP000823612"/>
    </source>
</evidence>
<name>A0A9D9DTG1_9BACT</name>
<sequence length="47" mass="5432">MAVITSFIVQLLVLAYAMFPLPWLMPISFIMLFSLVLFLVSRNRKSL</sequence>
<comment type="caution">
    <text evidence="2">The sequence shown here is derived from an EMBL/GenBank/DDBJ whole genome shotgun (WGS) entry which is preliminary data.</text>
</comment>
<keyword evidence="1" id="KW-0472">Membrane</keyword>
<protein>
    <submittedName>
        <fullName evidence="2">Uncharacterized protein</fullName>
    </submittedName>
</protein>
<proteinExistence type="predicted"/>
<accession>A0A9D9DTG1</accession>
<dbReference type="EMBL" id="JADIMZ010000010">
    <property type="protein sequence ID" value="MBO8431785.1"/>
    <property type="molecule type" value="Genomic_DNA"/>
</dbReference>
<dbReference type="Proteomes" id="UP000823612">
    <property type="component" value="Unassembled WGS sequence"/>
</dbReference>
<dbReference type="AlphaFoldDB" id="A0A9D9DTG1"/>
<reference evidence="2" key="2">
    <citation type="journal article" date="2021" name="PeerJ">
        <title>Extensive microbial diversity within the chicken gut microbiome revealed by metagenomics and culture.</title>
        <authorList>
            <person name="Gilroy R."/>
            <person name="Ravi A."/>
            <person name="Getino M."/>
            <person name="Pursley I."/>
            <person name="Horton D.L."/>
            <person name="Alikhan N.F."/>
            <person name="Baker D."/>
            <person name="Gharbi K."/>
            <person name="Hall N."/>
            <person name="Watson M."/>
            <person name="Adriaenssens E.M."/>
            <person name="Foster-Nyarko E."/>
            <person name="Jarju S."/>
            <person name="Secka A."/>
            <person name="Antonio M."/>
            <person name="Oren A."/>
            <person name="Chaudhuri R.R."/>
            <person name="La Ragione R."/>
            <person name="Hildebrand F."/>
            <person name="Pallen M.J."/>
        </authorList>
    </citation>
    <scope>NUCLEOTIDE SEQUENCE</scope>
    <source>
        <strain evidence="2">2889</strain>
    </source>
</reference>
<evidence type="ECO:0000313" key="2">
    <source>
        <dbReference type="EMBL" id="MBO8431785.1"/>
    </source>
</evidence>
<evidence type="ECO:0000256" key="1">
    <source>
        <dbReference type="SAM" id="Phobius"/>
    </source>
</evidence>
<gene>
    <name evidence="2" type="ORF">IAB08_00615</name>
</gene>
<feature type="transmembrane region" description="Helical" evidence="1">
    <location>
        <begin position="20"/>
        <end position="40"/>
    </location>
</feature>
<reference evidence="2" key="1">
    <citation type="submission" date="2020-10" db="EMBL/GenBank/DDBJ databases">
        <authorList>
            <person name="Gilroy R."/>
        </authorList>
    </citation>
    <scope>NUCLEOTIDE SEQUENCE</scope>
    <source>
        <strain evidence="2">2889</strain>
    </source>
</reference>
<organism evidence="2 3">
    <name type="scientific">Candidatus Pullibacteroides excrementavium</name>
    <dbReference type="NCBI Taxonomy" id="2840905"/>
    <lineage>
        <taxon>Bacteria</taxon>
        <taxon>Pseudomonadati</taxon>
        <taxon>Bacteroidota</taxon>
        <taxon>Bacteroidia</taxon>
        <taxon>Bacteroidales</taxon>
        <taxon>Candidatus Pullibacteroides</taxon>
    </lineage>
</organism>